<dbReference type="PROSITE" id="PS01187">
    <property type="entry name" value="EGF_CA"/>
    <property type="match status" value="1"/>
</dbReference>
<dbReference type="SUPFAM" id="SSF56487">
    <property type="entry name" value="SRCR-like"/>
    <property type="match status" value="1"/>
</dbReference>
<organism evidence="16 17">
    <name type="scientific">Strongylocentrotus purpuratus</name>
    <name type="common">Purple sea urchin</name>
    <dbReference type="NCBI Taxonomy" id="7668"/>
    <lineage>
        <taxon>Eukaryota</taxon>
        <taxon>Metazoa</taxon>
        <taxon>Echinodermata</taxon>
        <taxon>Eleutherozoa</taxon>
        <taxon>Echinozoa</taxon>
        <taxon>Echinoidea</taxon>
        <taxon>Euechinoidea</taxon>
        <taxon>Echinacea</taxon>
        <taxon>Camarodonta</taxon>
        <taxon>Echinidea</taxon>
        <taxon>Strongylocentrotidae</taxon>
        <taxon>Strongylocentrotus</taxon>
    </lineage>
</organism>
<dbReference type="InterPro" id="IPR035914">
    <property type="entry name" value="Sperma_CUB_dom_sf"/>
</dbReference>
<dbReference type="PANTHER" id="PTHR48071">
    <property type="entry name" value="SRCR DOMAIN-CONTAINING PROTEIN"/>
    <property type="match status" value="1"/>
</dbReference>
<keyword evidence="5" id="KW-0677">Repeat</keyword>
<evidence type="ECO:0000256" key="10">
    <source>
        <dbReference type="ARBA" id="ARBA00023180"/>
    </source>
</evidence>
<dbReference type="InterPro" id="IPR001881">
    <property type="entry name" value="EGF-like_Ca-bd_dom"/>
</dbReference>
<feature type="disulfide bond" evidence="11">
    <location>
        <begin position="286"/>
        <end position="295"/>
    </location>
</feature>
<dbReference type="FunFam" id="3.10.250.10:FF:000001">
    <property type="entry name" value="Lysyl oxidase 4 isoform X1"/>
    <property type="match status" value="1"/>
</dbReference>
<dbReference type="CDD" id="cd00041">
    <property type="entry name" value="CUB"/>
    <property type="match status" value="1"/>
</dbReference>
<dbReference type="InParanoid" id="A0A7M7PV89"/>
<evidence type="ECO:0000259" key="15">
    <source>
        <dbReference type="PROSITE" id="PS50287"/>
    </source>
</evidence>
<dbReference type="PROSITE" id="PS01180">
    <property type="entry name" value="CUB"/>
    <property type="match status" value="1"/>
</dbReference>
<dbReference type="SMART" id="SM00181">
    <property type="entry name" value="EGF"/>
    <property type="match status" value="1"/>
</dbReference>
<evidence type="ECO:0000256" key="4">
    <source>
        <dbReference type="ARBA" id="ARBA00022729"/>
    </source>
</evidence>
<dbReference type="PROSITE" id="PS50026">
    <property type="entry name" value="EGF_3"/>
    <property type="match status" value="1"/>
</dbReference>
<dbReference type="Pfam" id="PF00431">
    <property type="entry name" value="CUB"/>
    <property type="match status" value="1"/>
</dbReference>
<dbReference type="Gene3D" id="2.10.25.10">
    <property type="entry name" value="Laminin"/>
    <property type="match status" value="1"/>
</dbReference>
<dbReference type="SMART" id="SM00202">
    <property type="entry name" value="SR"/>
    <property type="match status" value="1"/>
</dbReference>
<keyword evidence="7" id="KW-1133">Transmembrane helix</keyword>
<evidence type="ECO:0000256" key="7">
    <source>
        <dbReference type="ARBA" id="ARBA00022989"/>
    </source>
</evidence>
<dbReference type="Pfam" id="PF00008">
    <property type="entry name" value="EGF"/>
    <property type="match status" value="1"/>
</dbReference>
<dbReference type="FunFam" id="2.10.25.10:FF:000247">
    <property type="entry name" value="Delta/notch like EGF repeat containing"/>
    <property type="match status" value="1"/>
</dbReference>
<dbReference type="InterPro" id="IPR000742">
    <property type="entry name" value="EGF"/>
</dbReference>
<dbReference type="GO" id="GO:0120025">
    <property type="term" value="C:plasma membrane bounded cell projection"/>
    <property type="evidence" value="ECO:0007669"/>
    <property type="project" value="UniProtKB-ARBA"/>
</dbReference>
<dbReference type="OrthoDB" id="536948at2759"/>
<dbReference type="PANTHER" id="PTHR48071:SF18">
    <property type="entry name" value="DELETED IN MALIGNANT BRAIN TUMORS 1 PROTEIN-RELATED"/>
    <property type="match status" value="1"/>
</dbReference>
<sequence>MTGELRRYSSYVMFGGTTAVMAAYGRGNQQDEDNSVRLVNGTGAHEGRVEVFYNGSWGTVCDDSWSIYDARVVCRSLGYQDSLSAPHSARFGQGSGPIWMDDVDCRGNETHIFDCPHNGFESHNCYHEEDASVVCLHDRNTSCSRNYYDSTGNITSPFYPEGYGARLECNYQLKIWTAKKITLIMQDFVTEPDQDFLIFGEGPEVIYEGPNVISITGNLTSLPLIERTYTLANNQVFLTFISDSIITPPRGYFHITYTADIDECESDLCQNGGMCRNLENSFECVCVIGFIGVYCEIERTCSNVTMETEFGQARLPMTEVGIVIDSEELCPEEVSKVK</sequence>
<dbReference type="Gene3D" id="3.10.250.10">
    <property type="entry name" value="SRCR-like domain"/>
    <property type="match status" value="1"/>
</dbReference>
<dbReference type="SMART" id="SM00179">
    <property type="entry name" value="EGF_CA"/>
    <property type="match status" value="1"/>
</dbReference>
<comment type="caution">
    <text evidence="11">Lacks conserved residue(s) required for the propagation of feature annotation.</text>
</comment>
<evidence type="ECO:0000256" key="2">
    <source>
        <dbReference type="ARBA" id="ARBA00022536"/>
    </source>
</evidence>
<dbReference type="SMART" id="SM00042">
    <property type="entry name" value="CUB"/>
    <property type="match status" value="1"/>
</dbReference>
<feature type="disulfide bond" evidence="12">
    <location>
        <begin position="74"/>
        <end position="135"/>
    </location>
</feature>
<protein>
    <submittedName>
        <fullName evidence="16">Uncharacterized protein</fullName>
    </submittedName>
</protein>
<evidence type="ECO:0000256" key="6">
    <source>
        <dbReference type="ARBA" id="ARBA00022837"/>
    </source>
</evidence>
<dbReference type="InterPro" id="IPR036772">
    <property type="entry name" value="SRCR-like_dom_sf"/>
</dbReference>
<dbReference type="PROSITE" id="PS00420">
    <property type="entry name" value="SRCR_1"/>
    <property type="match status" value="1"/>
</dbReference>
<dbReference type="InterPro" id="IPR000859">
    <property type="entry name" value="CUB_dom"/>
</dbReference>
<feature type="disulfide bond" evidence="12">
    <location>
        <begin position="105"/>
        <end position="115"/>
    </location>
</feature>
<evidence type="ECO:0000259" key="14">
    <source>
        <dbReference type="PROSITE" id="PS50026"/>
    </source>
</evidence>
<name>A0A7M7PV89_STRPU</name>
<dbReference type="GO" id="GO:0007399">
    <property type="term" value="P:nervous system development"/>
    <property type="evidence" value="ECO:0007669"/>
    <property type="project" value="UniProtKB-ARBA"/>
</dbReference>
<keyword evidence="2 11" id="KW-0245">EGF-like domain</keyword>
<feature type="domain" description="SRCR" evidence="15">
    <location>
        <begin position="36"/>
        <end position="136"/>
    </location>
</feature>
<dbReference type="PROSITE" id="PS01186">
    <property type="entry name" value="EGF_2"/>
    <property type="match status" value="1"/>
</dbReference>
<evidence type="ECO:0000256" key="8">
    <source>
        <dbReference type="ARBA" id="ARBA00023136"/>
    </source>
</evidence>
<keyword evidence="10" id="KW-0325">Glycoprotein</keyword>
<dbReference type="PROSITE" id="PS00022">
    <property type="entry name" value="EGF_1"/>
    <property type="match status" value="1"/>
</dbReference>
<dbReference type="InterPro" id="IPR018097">
    <property type="entry name" value="EGF_Ca-bd_CS"/>
</dbReference>
<dbReference type="SUPFAM" id="SSF57196">
    <property type="entry name" value="EGF/Laminin"/>
    <property type="match status" value="1"/>
</dbReference>
<keyword evidence="3" id="KW-0812">Transmembrane</keyword>
<dbReference type="CDD" id="cd00054">
    <property type="entry name" value="EGF_CA"/>
    <property type="match status" value="1"/>
</dbReference>
<dbReference type="Proteomes" id="UP000007110">
    <property type="component" value="Unassembled WGS sequence"/>
</dbReference>
<dbReference type="SUPFAM" id="SSF49854">
    <property type="entry name" value="Spermadhesin, CUB domain"/>
    <property type="match status" value="1"/>
</dbReference>
<reference evidence="17" key="1">
    <citation type="submission" date="2015-02" db="EMBL/GenBank/DDBJ databases">
        <title>Genome sequencing for Strongylocentrotus purpuratus.</title>
        <authorList>
            <person name="Murali S."/>
            <person name="Liu Y."/>
            <person name="Vee V."/>
            <person name="English A."/>
            <person name="Wang M."/>
            <person name="Skinner E."/>
            <person name="Han Y."/>
            <person name="Muzny D.M."/>
            <person name="Worley K.C."/>
            <person name="Gibbs R.A."/>
        </authorList>
    </citation>
    <scope>NUCLEOTIDE SEQUENCE</scope>
</reference>
<comment type="subcellular location">
    <subcellularLocation>
        <location evidence="1">Membrane</location>
        <topology evidence="1">Single-pass membrane protein</topology>
    </subcellularLocation>
</comment>
<reference evidence="16" key="2">
    <citation type="submission" date="2021-01" db="UniProtKB">
        <authorList>
            <consortium name="EnsemblMetazoa"/>
        </authorList>
    </citation>
    <scope>IDENTIFICATION</scope>
</reference>
<dbReference type="GO" id="GO:0016020">
    <property type="term" value="C:membrane"/>
    <property type="evidence" value="ECO:0007669"/>
    <property type="project" value="UniProtKB-SubCell"/>
</dbReference>
<dbReference type="Gene3D" id="2.60.120.290">
    <property type="entry name" value="Spermadhesin, CUB domain"/>
    <property type="match status" value="1"/>
</dbReference>
<evidence type="ECO:0000313" key="17">
    <source>
        <dbReference type="Proteomes" id="UP000007110"/>
    </source>
</evidence>
<evidence type="ECO:0000313" key="16">
    <source>
        <dbReference type="EnsemblMetazoa" id="XP_030855777"/>
    </source>
</evidence>
<dbReference type="GO" id="GO:0005509">
    <property type="term" value="F:calcium ion binding"/>
    <property type="evidence" value="ECO:0007669"/>
    <property type="project" value="InterPro"/>
</dbReference>
<keyword evidence="17" id="KW-1185">Reference proteome</keyword>
<keyword evidence="6" id="KW-0106">Calcium</keyword>
<proteinExistence type="predicted"/>
<feature type="domain" description="CUB" evidence="13">
    <location>
        <begin position="143"/>
        <end position="260"/>
    </location>
</feature>
<keyword evidence="4" id="KW-0732">Signal</keyword>
<evidence type="ECO:0000256" key="1">
    <source>
        <dbReference type="ARBA" id="ARBA00004167"/>
    </source>
</evidence>
<evidence type="ECO:0000256" key="5">
    <source>
        <dbReference type="ARBA" id="ARBA00022737"/>
    </source>
</evidence>
<keyword evidence="9 12" id="KW-1015">Disulfide bond</keyword>
<dbReference type="PROSITE" id="PS00010">
    <property type="entry name" value="ASX_HYDROXYL"/>
    <property type="match status" value="1"/>
</dbReference>
<dbReference type="InterPro" id="IPR000152">
    <property type="entry name" value="EGF-type_Asp/Asn_hydroxyl_site"/>
</dbReference>
<dbReference type="InterPro" id="IPR001190">
    <property type="entry name" value="SRCR"/>
</dbReference>
<accession>A0A7M7PV89</accession>
<dbReference type="KEGG" id="spu:105439245"/>
<evidence type="ECO:0000256" key="11">
    <source>
        <dbReference type="PROSITE-ProRule" id="PRU00076"/>
    </source>
</evidence>
<dbReference type="GO" id="GO:0071944">
    <property type="term" value="C:cell periphery"/>
    <property type="evidence" value="ECO:0007669"/>
    <property type="project" value="UniProtKB-ARBA"/>
</dbReference>
<keyword evidence="8" id="KW-0472">Membrane</keyword>
<dbReference type="Pfam" id="PF00530">
    <property type="entry name" value="SRCR"/>
    <property type="match status" value="1"/>
</dbReference>
<feature type="disulfide bond" evidence="12">
    <location>
        <begin position="61"/>
        <end position="125"/>
    </location>
</feature>
<dbReference type="PRINTS" id="PR00258">
    <property type="entry name" value="SPERACTRCPTR"/>
</dbReference>
<evidence type="ECO:0000256" key="9">
    <source>
        <dbReference type="ARBA" id="ARBA00023157"/>
    </source>
</evidence>
<evidence type="ECO:0000259" key="13">
    <source>
        <dbReference type="PROSITE" id="PS01180"/>
    </source>
</evidence>
<feature type="domain" description="EGF-like" evidence="14">
    <location>
        <begin position="260"/>
        <end position="296"/>
    </location>
</feature>
<evidence type="ECO:0000256" key="12">
    <source>
        <dbReference type="PROSITE-ProRule" id="PRU00196"/>
    </source>
</evidence>
<dbReference type="GeneID" id="105439245"/>
<evidence type="ECO:0000256" key="3">
    <source>
        <dbReference type="ARBA" id="ARBA00022692"/>
    </source>
</evidence>
<dbReference type="EnsemblMetazoa" id="XM_030999917">
    <property type="protein sequence ID" value="XP_030855777"/>
    <property type="gene ID" value="LOC105439245"/>
</dbReference>
<dbReference type="AlphaFoldDB" id="A0A7M7PV89"/>
<dbReference type="PROSITE" id="PS50287">
    <property type="entry name" value="SRCR_2"/>
    <property type="match status" value="1"/>
</dbReference>
<dbReference type="RefSeq" id="XP_030855777.1">
    <property type="nucleotide sequence ID" value="XM_030999917.1"/>
</dbReference>